<dbReference type="Proteomes" id="UP001190640">
    <property type="component" value="Chromosome 2"/>
</dbReference>
<evidence type="ECO:0000313" key="7">
    <source>
        <dbReference type="RefSeq" id="XP_054828034.1"/>
    </source>
</evidence>
<dbReference type="KEGG" id="emc:129324689"/>
<keyword evidence="5" id="KW-1185">Reference proteome</keyword>
<comment type="function">
    <text evidence="1">Plays a role in the early steps of cytochrome c oxidase subunit II (MT-CO2/COX2) maturation and is required for the stabilization of COX20 and the newly synthesized MT-CO2/COX2 protein.</text>
</comment>
<gene>
    <name evidence="6 7" type="primary">TMEM177</name>
</gene>
<proteinExistence type="inferred from homology"/>
<dbReference type="RefSeq" id="XP_054828034.1">
    <property type="nucleotide sequence ID" value="XM_054972059.1"/>
</dbReference>
<dbReference type="RefSeq" id="XP_054828033.1">
    <property type="nucleotide sequence ID" value="XM_054972058.1"/>
</dbReference>
<feature type="transmembrane region" description="Helical" evidence="4">
    <location>
        <begin position="167"/>
        <end position="191"/>
    </location>
</feature>
<organism evidence="5 7">
    <name type="scientific">Eublepharis macularius</name>
    <name type="common">Leopard gecko</name>
    <name type="synonym">Cyrtodactylus macularius</name>
    <dbReference type="NCBI Taxonomy" id="481883"/>
    <lineage>
        <taxon>Eukaryota</taxon>
        <taxon>Metazoa</taxon>
        <taxon>Chordata</taxon>
        <taxon>Craniata</taxon>
        <taxon>Vertebrata</taxon>
        <taxon>Euteleostomi</taxon>
        <taxon>Lepidosauria</taxon>
        <taxon>Squamata</taxon>
        <taxon>Bifurcata</taxon>
        <taxon>Gekkota</taxon>
        <taxon>Eublepharidae</taxon>
        <taxon>Eublepharinae</taxon>
        <taxon>Eublepharis</taxon>
    </lineage>
</organism>
<name>A0AA97KR79_EUBMA</name>
<keyword evidence="4 6" id="KW-0812">Transmembrane</keyword>
<dbReference type="CTD" id="80775"/>
<evidence type="ECO:0000256" key="3">
    <source>
        <dbReference type="ARBA" id="ARBA00014595"/>
    </source>
</evidence>
<dbReference type="GeneID" id="129324689"/>
<dbReference type="PANTHER" id="PTHR21824">
    <property type="entry name" value="TRANSMEMBRANE PROTEIN 177"/>
    <property type="match status" value="1"/>
</dbReference>
<evidence type="ECO:0000256" key="1">
    <source>
        <dbReference type="ARBA" id="ARBA00003998"/>
    </source>
</evidence>
<sequence>MATQFLWKAATMVERHRTGFLIASCAGLFGANLTFHIIPQKTFKPLYQAWATGQPDELSGNLQSLFQDILSVIQVKSENCYQAFAAFSFHPVSAGISWFPAGCVVGIPASFDVTASDEHRIVMIEGKEVDWKSTEGLALKEALTLSLEAQKFAIAREVMYLQNNGPLIHAAVAPICLAGTYVSGVAIKQLLGLYSGPMVVRGLYNLAIAMIGFMGYCLLYDTVSRAVDYRTDRSTATISTDFAKGGVEFYNKTLAQNKTFRMLMGKQGEKTYAPNGNLFPRYWFRLKHAPYTSRRDLIVNILSMSQAHTGHD</sequence>
<protein>
    <recommendedName>
        <fullName evidence="3">Transmembrane protein 177</fullName>
    </recommendedName>
</protein>
<feature type="transmembrane region" description="Helical" evidence="4">
    <location>
        <begin position="203"/>
        <end position="223"/>
    </location>
</feature>
<evidence type="ECO:0000313" key="6">
    <source>
        <dbReference type="RefSeq" id="XP_054828033.1"/>
    </source>
</evidence>
<reference evidence="6 7" key="1">
    <citation type="submission" date="2025-04" db="UniProtKB">
        <authorList>
            <consortium name="RefSeq"/>
        </authorList>
    </citation>
    <scope>IDENTIFICATION</scope>
    <source>
        <tissue evidence="6 7">Blood</tissue>
    </source>
</reference>
<keyword evidence="4" id="KW-1133">Transmembrane helix</keyword>
<dbReference type="GO" id="GO:0016020">
    <property type="term" value="C:membrane"/>
    <property type="evidence" value="ECO:0007669"/>
    <property type="project" value="TreeGrafter"/>
</dbReference>
<comment type="similarity">
    <text evidence="2">Belongs to the TMEM177 family.</text>
</comment>
<feature type="transmembrane region" description="Helical" evidence="4">
    <location>
        <begin position="20"/>
        <end position="38"/>
    </location>
</feature>
<keyword evidence="4" id="KW-0472">Membrane</keyword>
<evidence type="ECO:0000256" key="2">
    <source>
        <dbReference type="ARBA" id="ARBA00005794"/>
    </source>
</evidence>
<evidence type="ECO:0000313" key="5">
    <source>
        <dbReference type="Proteomes" id="UP001190640"/>
    </source>
</evidence>
<evidence type="ECO:0000256" key="4">
    <source>
        <dbReference type="SAM" id="Phobius"/>
    </source>
</evidence>
<dbReference type="PANTHER" id="PTHR21824:SF4">
    <property type="entry name" value="TRANSMEMBRANE PROTEIN 177"/>
    <property type="match status" value="1"/>
</dbReference>
<accession>A0AA97KR79</accession>
<dbReference type="InterPro" id="IPR026620">
    <property type="entry name" value="TMEM177"/>
</dbReference>
<dbReference type="AlphaFoldDB" id="A0AA97KR79"/>